<sequence length="75" mass="8656">MKYISIPLFLLSFIIGMVYIYMSNPPTRSILIYPTVDNNNNFQYKDKADNCFNFAAKEEKCPFNPGTLKTIPIQV</sequence>
<dbReference type="EMBL" id="MN738969">
    <property type="protein sequence ID" value="QHT33568.1"/>
    <property type="molecule type" value="Genomic_DNA"/>
</dbReference>
<proteinExistence type="predicted"/>
<evidence type="ECO:0000313" key="2">
    <source>
        <dbReference type="EMBL" id="QHT33568.1"/>
    </source>
</evidence>
<name>A0A6C0EX46_9ZZZZ</name>
<keyword evidence="1" id="KW-0472">Membrane</keyword>
<reference evidence="2" key="1">
    <citation type="journal article" date="2020" name="Nature">
        <title>Giant virus diversity and host interactions through global metagenomics.</title>
        <authorList>
            <person name="Schulz F."/>
            <person name="Roux S."/>
            <person name="Paez-Espino D."/>
            <person name="Jungbluth S."/>
            <person name="Walsh D.A."/>
            <person name="Denef V.J."/>
            <person name="McMahon K.D."/>
            <person name="Konstantinidis K.T."/>
            <person name="Eloe-Fadrosh E.A."/>
            <person name="Kyrpides N.C."/>
            <person name="Woyke T."/>
        </authorList>
    </citation>
    <scope>NUCLEOTIDE SEQUENCE</scope>
    <source>
        <strain evidence="2">GVMAG-M-3300009161-36</strain>
    </source>
</reference>
<dbReference type="AlphaFoldDB" id="A0A6C0EX46"/>
<evidence type="ECO:0000256" key="1">
    <source>
        <dbReference type="SAM" id="Phobius"/>
    </source>
</evidence>
<accession>A0A6C0EX46</accession>
<protein>
    <submittedName>
        <fullName evidence="2">Uncharacterized protein</fullName>
    </submittedName>
</protein>
<feature type="transmembrane region" description="Helical" evidence="1">
    <location>
        <begin position="6"/>
        <end position="22"/>
    </location>
</feature>
<organism evidence="2">
    <name type="scientific">viral metagenome</name>
    <dbReference type="NCBI Taxonomy" id="1070528"/>
    <lineage>
        <taxon>unclassified sequences</taxon>
        <taxon>metagenomes</taxon>
        <taxon>organismal metagenomes</taxon>
    </lineage>
</organism>
<keyword evidence="1" id="KW-0812">Transmembrane</keyword>
<keyword evidence="1" id="KW-1133">Transmembrane helix</keyword>